<evidence type="ECO:0000256" key="1">
    <source>
        <dbReference type="ARBA" id="ARBA00008857"/>
    </source>
</evidence>
<evidence type="ECO:0000259" key="7">
    <source>
        <dbReference type="PROSITE" id="PS51900"/>
    </source>
</evidence>
<gene>
    <name evidence="8" type="ORF">JYB85_17905</name>
</gene>
<dbReference type="Gene3D" id="1.10.443.10">
    <property type="entry name" value="Intergrase catalytic core"/>
    <property type="match status" value="1"/>
</dbReference>
<protein>
    <submittedName>
        <fullName evidence="8">Tyrosine-type recombinase/integrase</fullName>
    </submittedName>
</protein>
<organism evidence="8 9">
    <name type="scientific">Shewanella sedimentimangrovi</name>
    <dbReference type="NCBI Taxonomy" id="2814293"/>
    <lineage>
        <taxon>Bacteria</taxon>
        <taxon>Pseudomonadati</taxon>
        <taxon>Pseudomonadota</taxon>
        <taxon>Gammaproteobacteria</taxon>
        <taxon>Alteromonadales</taxon>
        <taxon>Shewanellaceae</taxon>
        <taxon>Shewanella</taxon>
    </lineage>
</organism>
<evidence type="ECO:0000256" key="3">
    <source>
        <dbReference type="ARBA" id="ARBA00023125"/>
    </source>
</evidence>
<dbReference type="InterPro" id="IPR013762">
    <property type="entry name" value="Integrase-like_cat_sf"/>
</dbReference>
<feature type="domain" description="Core-binding (CB)" evidence="7">
    <location>
        <begin position="9"/>
        <end position="101"/>
    </location>
</feature>
<evidence type="ECO:0000256" key="2">
    <source>
        <dbReference type="ARBA" id="ARBA00022908"/>
    </source>
</evidence>
<comment type="similarity">
    <text evidence="1">Belongs to the 'phage' integrase family.</text>
</comment>
<dbReference type="Pfam" id="PF00589">
    <property type="entry name" value="Phage_integrase"/>
    <property type="match status" value="1"/>
</dbReference>
<evidence type="ECO:0000313" key="9">
    <source>
        <dbReference type="Proteomes" id="UP000663207"/>
    </source>
</evidence>
<evidence type="ECO:0000313" key="8">
    <source>
        <dbReference type="EMBL" id="QSX37102.1"/>
    </source>
</evidence>
<reference evidence="8 9" key="1">
    <citation type="submission" date="2021-03" db="EMBL/GenBank/DDBJ databases">
        <title>Novel species identification of genus Shewanella.</title>
        <authorList>
            <person name="Liu G."/>
            <person name="Zhang Q."/>
        </authorList>
    </citation>
    <scope>NUCLEOTIDE SEQUENCE [LARGE SCALE GENOMIC DNA]</scope>
    <source>
        <strain evidence="8 9">FJAT-52962</strain>
    </source>
</reference>
<dbReference type="EMBL" id="CP071502">
    <property type="protein sequence ID" value="QSX37102.1"/>
    <property type="molecule type" value="Genomic_DNA"/>
</dbReference>
<evidence type="ECO:0000256" key="5">
    <source>
        <dbReference type="PROSITE-ProRule" id="PRU01248"/>
    </source>
</evidence>
<keyword evidence="2" id="KW-0229">DNA integration</keyword>
<keyword evidence="9" id="KW-1185">Reference proteome</keyword>
<feature type="domain" description="Tyr recombinase" evidence="6">
    <location>
        <begin position="122"/>
        <end position="307"/>
    </location>
</feature>
<evidence type="ECO:0000259" key="6">
    <source>
        <dbReference type="PROSITE" id="PS51898"/>
    </source>
</evidence>
<dbReference type="PROSITE" id="PS51900">
    <property type="entry name" value="CB"/>
    <property type="match status" value="1"/>
</dbReference>
<dbReference type="Proteomes" id="UP000663207">
    <property type="component" value="Chromosome"/>
</dbReference>
<dbReference type="PROSITE" id="PS51898">
    <property type="entry name" value="TYR_RECOMBINASE"/>
    <property type="match status" value="1"/>
</dbReference>
<dbReference type="InterPro" id="IPR002104">
    <property type="entry name" value="Integrase_catalytic"/>
</dbReference>
<dbReference type="PANTHER" id="PTHR30349:SF41">
    <property type="entry name" value="INTEGRASE_RECOMBINASE PROTEIN MJ0367-RELATED"/>
    <property type="match status" value="1"/>
</dbReference>
<dbReference type="Gene3D" id="1.10.150.130">
    <property type="match status" value="1"/>
</dbReference>
<dbReference type="SUPFAM" id="SSF56349">
    <property type="entry name" value="DNA breaking-rejoining enzymes"/>
    <property type="match status" value="1"/>
</dbReference>
<keyword evidence="3 5" id="KW-0238">DNA-binding</keyword>
<dbReference type="InterPro" id="IPR050090">
    <property type="entry name" value="Tyrosine_recombinase_XerCD"/>
</dbReference>
<sequence length="317" mass="36217">MWLTKPNSLTLSNCIQYYLDVCRAKGQSENTAVSKEASLSLFLQWAKGYGIVNATQVDMDVLDSYQQYLNQYRKVRQGGPLCRATIRYRLTAVKVFMRTLFIKEVLPVNSTEHFELPKNGRRLPKPVLSEQEVKKVLQQAEHYGLKGVRDTAIMTTYYASGIRRFELGRLALDDVDFELCQLRVNQGKGFKDRYVPIAKDTCVWIYRYLKEVRPMLANAHSGKALFLANNGKPFRAAQLSELVAKYIKLADVRKSGACNQYRHAAATHMVDHGADIRYVQEFLGHADLSTTQVYVHVSMVKLREVYNRTHPAAQVQD</sequence>
<proteinExistence type="inferred from homology"/>
<evidence type="ECO:0000256" key="4">
    <source>
        <dbReference type="ARBA" id="ARBA00023172"/>
    </source>
</evidence>
<dbReference type="InterPro" id="IPR044068">
    <property type="entry name" value="CB"/>
</dbReference>
<dbReference type="PANTHER" id="PTHR30349">
    <property type="entry name" value="PHAGE INTEGRASE-RELATED"/>
    <property type="match status" value="1"/>
</dbReference>
<accession>A0ABX7R1C3</accession>
<dbReference type="InterPro" id="IPR010998">
    <property type="entry name" value="Integrase_recombinase_N"/>
</dbReference>
<dbReference type="InterPro" id="IPR011010">
    <property type="entry name" value="DNA_brk_join_enz"/>
</dbReference>
<dbReference type="RefSeq" id="WP_207380373.1">
    <property type="nucleotide sequence ID" value="NZ_CP071502.1"/>
</dbReference>
<name>A0ABX7R1C3_9GAMM</name>
<keyword evidence="4" id="KW-0233">DNA recombination</keyword>